<evidence type="ECO:0000256" key="1">
    <source>
        <dbReference type="ARBA" id="ARBA00004613"/>
    </source>
</evidence>
<dbReference type="RefSeq" id="WP_326296948.1">
    <property type="nucleotide sequence ID" value="NZ_JAYLLH010000008.1"/>
</dbReference>
<dbReference type="InterPro" id="IPR011049">
    <property type="entry name" value="Serralysin-like_metalloprot_C"/>
</dbReference>
<dbReference type="Gene3D" id="2.150.10.10">
    <property type="entry name" value="Serralysin-like metalloprotease, C-terminal"/>
    <property type="match status" value="6"/>
</dbReference>
<feature type="domain" description="DUF4214" evidence="4">
    <location>
        <begin position="1589"/>
        <end position="1655"/>
    </location>
</feature>
<dbReference type="Pfam" id="PF13946">
    <property type="entry name" value="DUF4214"/>
    <property type="match status" value="2"/>
</dbReference>
<keyword evidence="6" id="KW-1185">Reference proteome</keyword>
<gene>
    <name evidence="5" type="ORF">VK792_08060</name>
</gene>
<evidence type="ECO:0000256" key="3">
    <source>
        <dbReference type="SAM" id="MobiDB-lite"/>
    </source>
</evidence>
<dbReference type="PANTHER" id="PTHR38340:SF1">
    <property type="entry name" value="S-LAYER PROTEIN"/>
    <property type="match status" value="1"/>
</dbReference>
<dbReference type="InterPro" id="IPR038255">
    <property type="entry name" value="PBS_linker_sf"/>
</dbReference>
<evidence type="ECO:0000259" key="4">
    <source>
        <dbReference type="Pfam" id="PF13946"/>
    </source>
</evidence>
<dbReference type="EMBL" id="JAYLLH010000008">
    <property type="protein sequence ID" value="MEC3861234.1"/>
    <property type="molecule type" value="Genomic_DNA"/>
</dbReference>
<dbReference type="Pfam" id="PF00353">
    <property type="entry name" value="HemolysinCabind"/>
    <property type="match status" value="9"/>
</dbReference>
<dbReference type="PANTHER" id="PTHR38340">
    <property type="entry name" value="S-LAYER PROTEIN"/>
    <property type="match status" value="1"/>
</dbReference>
<proteinExistence type="predicted"/>
<keyword evidence="2" id="KW-0964">Secreted</keyword>
<name>A0ABU6HHI2_9RHOB</name>
<evidence type="ECO:0000313" key="5">
    <source>
        <dbReference type="EMBL" id="MEC3861234.1"/>
    </source>
</evidence>
<reference evidence="5 6" key="1">
    <citation type="submission" date="2024-01" db="EMBL/GenBank/DDBJ databases">
        <title>Mesobacterium rodlantinim sp. nov., isolated from shallow sea hydrothermal systems off Kueishantao Island.</title>
        <authorList>
            <person name="Su Z."/>
            <person name="Tang K."/>
        </authorList>
    </citation>
    <scope>NUCLEOTIDE SEQUENCE [LARGE SCALE GENOMIC DNA]</scope>
    <source>
        <strain evidence="5 6">TK19101</strain>
    </source>
</reference>
<comment type="caution">
    <text evidence="5">The sequence shown here is derived from an EMBL/GenBank/DDBJ whole genome shotgun (WGS) entry which is preliminary data.</text>
</comment>
<dbReference type="SUPFAM" id="SSF51120">
    <property type="entry name" value="beta-Roll"/>
    <property type="match status" value="8"/>
</dbReference>
<feature type="domain" description="DUF4214" evidence="4">
    <location>
        <begin position="1465"/>
        <end position="1533"/>
    </location>
</feature>
<evidence type="ECO:0000256" key="2">
    <source>
        <dbReference type="ARBA" id="ARBA00022525"/>
    </source>
</evidence>
<dbReference type="InterPro" id="IPR001343">
    <property type="entry name" value="Hemolysn_Ca-bd"/>
</dbReference>
<sequence length="1762" mass="182923">MANVIGTDSDERLEGTSENDTINGNGGNDTLVAQRLSDRLLGGSGTDVAILPFERSLALWEAVDGGLRFRAFANHAIEVFVADDVEFVEFASGTVERLTRLSYADLAARAEPLGGTIDGDVSTTATAGSDVLFDLRQQQLYSGGDGSDIFLGGAVGREELGNYYDGSRLVGEDPEHGANSRGDRVVIDWSLFDGFNSDPGQAAESHEVHVRVLSYSEPGSDYLYHNSQYAVPAEIELTDTSGNNTFGVPVTGRLFLSGIEAVDFRGTTGNDTLTGGAGDDVIDGYFGNDLIFGNQGVNDLDGGYGDDTVLGGLYGHWNGGEGLDLLAADLSWAAEPIVYDARISTASQTWNAGQWNETRFSGFENFQINLTTGNDFFYSGAGKPNSDLNLILAGDGDDTIGAPDPGPFSYSESTLRGGQGTDTLILDYTTVSLGVGVRMTNLSGGNADITDVSEGFRTANVLDVAGFEILDFSGTSRNDRVYGGARADTLRGNGDNDTLMGNAGNDLLEGGDGNDLLRPGAGNDTVLGGLGNDTVELAEGEDSVETGEGNDSVTILGGIAALDSGGGNDVVNAGTTTQGHWSGGPGWDVLLGDFSAMTQAIVYDPQSGEHRTTDGSLRFESFETLSVAFGSGDDVIVDSKGGGNGEHLNAGLGDDTVTVALGGAFNATISGGEGADLLIIDAETSATGDYYRVDRIAMFGGDDGFLTDTAASIADVRAISFIGALNDQTYNRRTSTDGFERVSIAATEQNDSLFGGALSDTLIGNAGNDLLVGAGGIDSIDGGDGNDWVVAGTTTAGNWHGSAGIDLLEADLSALTAAVLYDAATGAHRSSDGAVQFTSFESLKLTLGSGDDFLRDLPGHSVGIGGLGNTTPAIDMGAGNDTLDISPGGMGRATIEGGDGEDLLILDASVPAPDDNMTVATVAMRDAAGNRPAATGSLADVGRIYFNGIVGLSQLSGFERVQISGTQNGDELFGGALSDTLIGNAGNDLLVGAGGIDSIDGGDGEDVVIAGTVTAGNWHGGNWADILRADLSGVGSAIRYDAATGEHRSEDGAVRFSSFETLQLKLGGADDYVRDLPWNGTNNAGGSTNTEIEMGGGNDTLWLSLGGLNRATVTGGTGEDRLIVDAATPPGGERYEVVRMRMLDLDGYIISEPDTDLAEIGGISYQARASDGRVYNQRMSLSEFESTEIVATNADDELLGGVGDDRLTGRGGNDLLGGGSGGTDTAVFGVASDTVTVRRLNDGTLQVGSDEGSDTLSGIDLLEFTDRTIAAMDFAAPTGALRIMGDGVEGATLRAAIAFSDAQGIGLPNWQWFRNDTEITGATGQDYRLTPADIGAAISVRVTYVDGFGMDEEMRATPTDAIVARATIDGTDAADRLDGTAAPERIEGRAGNDTLSGEGGVDHLDGGPGDDFVYGDGLKVALVLDVAWQVYRLYLATLAREPDMGGHLTWTQAIFEGASTPAKVAAGFVGSQEFQNTYGALDDPAFVELLYQNVLGRPSDPAGLQGWLNALAGGASRADVVLGFSDSREFQNTTQTDAVAWSHGHTDSNWSDDVFRLYGATLDRQPDLGGFRDWVGRLGSGTPFLTAIEGFTGSPEFQNTYGALDDAGFVSLLYRNVLDRAADAGGLADWLGRLGAGMTCAQVVEGFAQSREFINATAAPLMAWMRGQGNDDVLAGGAGANVLIGGLMSDTFVFDQSDGGSHRVLDLELWDSLRFDGFGYATAQEARAYMTQVGANVVFNDAGTMVTFVGADLSTMDVGMFV</sequence>
<accession>A0ABU6HHI2</accession>
<dbReference type="PRINTS" id="PR00313">
    <property type="entry name" value="CABNDNGRPT"/>
</dbReference>
<dbReference type="Gene3D" id="2.60.40.2700">
    <property type="match status" value="1"/>
</dbReference>
<dbReference type="InterPro" id="IPR018511">
    <property type="entry name" value="Hemolysin-typ_Ca-bd_CS"/>
</dbReference>
<protein>
    <submittedName>
        <fullName evidence="5">DUF4214 domain-containing protein</fullName>
    </submittedName>
</protein>
<evidence type="ECO:0000313" key="6">
    <source>
        <dbReference type="Proteomes" id="UP001348149"/>
    </source>
</evidence>
<dbReference type="Gene3D" id="1.10.3130.20">
    <property type="entry name" value="Phycobilisome linker domain"/>
    <property type="match status" value="2"/>
</dbReference>
<dbReference type="InterPro" id="IPR025282">
    <property type="entry name" value="DUF4214"/>
</dbReference>
<dbReference type="InterPro" id="IPR050557">
    <property type="entry name" value="RTX_toxin/Mannuronan_C5-epim"/>
</dbReference>
<feature type="region of interest" description="Disordered" evidence="3">
    <location>
        <begin position="1"/>
        <end position="28"/>
    </location>
</feature>
<dbReference type="Proteomes" id="UP001348149">
    <property type="component" value="Unassembled WGS sequence"/>
</dbReference>
<dbReference type="PROSITE" id="PS00330">
    <property type="entry name" value="HEMOLYSIN_CALCIUM"/>
    <property type="match status" value="4"/>
</dbReference>
<organism evidence="5 6">
    <name type="scientific">Mesobacterium hydrothermale</name>
    <dbReference type="NCBI Taxonomy" id="3111907"/>
    <lineage>
        <taxon>Bacteria</taxon>
        <taxon>Pseudomonadati</taxon>
        <taxon>Pseudomonadota</taxon>
        <taxon>Alphaproteobacteria</taxon>
        <taxon>Rhodobacterales</taxon>
        <taxon>Roseobacteraceae</taxon>
        <taxon>Mesobacterium</taxon>
    </lineage>
</organism>
<comment type="subcellular location">
    <subcellularLocation>
        <location evidence="1">Secreted</location>
    </subcellularLocation>
</comment>